<proteinExistence type="predicted"/>
<keyword evidence="5" id="KW-0472">Membrane</keyword>
<evidence type="ECO:0000256" key="2">
    <source>
        <dbReference type="ARBA" id="ARBA00022475"/>
    </source>
</evidence>
<sequence length="230" mass="24039">MAETLTEERDLARVDTPDREEAAILSHVGDLDSRSLLGRSQQDVVTIKRPFKEVLVGQALLLVSAAMWGSYAPLTAMAVSVARGTHPFCHDRSAVCHSHPHHLHLAPSDVPQPSQAAKEGCKAGAEEKGAGWPPRLASGGWPALSSNAVPSDVSGPYGSWTCVIGGLELAVWGIFGNIGTVVGLKHSTTVRGAFLLRLSSLFTPLIEVGLGSRIGAPVWIACLAAAGGAQ</sequence>
<keyword evidence="2" id="KW-1003">Cell membrane</keyword>
<evidence type="ECO:0000256" key="4">
    <source>
        <dbReference type="ARBA" id="ARBA00022989"/>
    </source>
</evidence>
<evidence type="ECO:0000313" key="7">
    <source>
        <dbReference type="Proteomes" id="UP001485043"/>
    </source>
</evidence>
<accession>A0AAW1SLV9</accession>
<evidence type="ECO:0000256" key="3">
    <source>
        <dbReference type="ARBA" id="ARBA00022692"/>
    </source>
</evidence>
<organism evidence="6 7">
    <name type="scientific">Apatococcus fuscideae</name>
    <dbReference type="NCBI Taxonomy" id="2026836"/>
    <lineage>
        <taxon>Eukaryota</taxon>
        <taxon>Viridiplantae</taxon>
        <taxon>Chlorophyta</taxon>
        <taxon>core chlorophytes</taxon>
        <taxon>Trebouxiophyceae</taxon>
        <taxon>Chlorellales</taxon>
        <taxon>Chlorellaceae</taxon>
        <taxon>Apatococcus</taxon>
    </lineage>
</organism>
<reference evidence="6 7" key="1">
    <citation type="journal article" date="2024" name="Nat. Commun.">
        <title>Phylogenomics reveals the evolutionary origins of lichenization in chlorophyte algae.</title>
        <authorList>
            <person name="Puginier C."/>
            <person name="Libourel C."/>
            <person name="Otte J."/>
            <person name="Skaloud P."/>
            <person name="Haon M."/>
            <person name="Grisel S."/>
            <person name="Petersen M."/>
            <person name="Berrin J.G."/>
            <person name="Delaux P.M."/>
            <person name="Dal Grande F."/>
            <person name="Keller J."/>
        </authorList>
    </citation>
    <scope>NUCLEOTIDE SEQUENCE [LARGE SCALE GENOMIC DNA]</scope>
    <source>
        <strain evidence="6 7">SAG 2523</strain>
    </source>
</reference>
<evidence type="ECO:0000256" key="1">
    <source>
        <dbReference type="ARBA" id="ARBA00004651"/>
    </source>
</evidence>
<dbReference type="PANTHER" id="PTHR42920:SF5">
    <property type="entry name" value="EAMA DOMAIN-CONTAINING PROTEIN"/>
    <property type="match status" value="1"/>
</dbReference>
<dbReference type="EMBL" id="JALJOV010001500">
    <property type="protein sequence ID" value="KAK9847027.1"/>
    <property type="molecule type" value="Genomic_DNA"/>
</dbReference>
<comment type="subcellular location">
    <subcellularLocation>
        <location evidence="1">Cell membrane</location>
        <topology evidence="1">Multi-pass membrane protein</topology>
    </subcellularLocation>
</comment>
<dbReference type="Proteomes" id="UP001485043">
    <property type="component" value="Unassembled WGS sequence"/>
</dbReference>
<gene>
    <name evidence="6" type="ORF">WJX84_001819</name>
</gene>
<comment type="caution">
    <text evidence="6">The sequence shown here is derived from an EMBL/GenBank/DDBJ whole genome shotgun (WGS) entry which is preliminary data.</text>
</comment>
<name>A0AAW1SLV9_9CHLO</name>
<dbReference type="PANTHER" id="PTHR42920">
    <property type="entry name" value="OS03G0707200 PROTEIN-RELATED"/>
    <property type="match status" value="1"/>
</dbReference>
<keyword evidence="7" id="KW-1185">Reference proteome</keyword>
<evidence type="ECO:0000256" key="5">
    <source>
        <dbReference type="ARBA" id="ARBA00023136"/>
    </source>
</evidence>
<dbReference type="AlphaFoldDB" id="A0AAW1SLV9"/>
<dbReference type="GO" id="GO:0005886">
    <property type="term" value="C:plasma membrane"/>
    <property type="evidence" value="ECO:0007669"/>
    <property type="project" value="UniProtKB-SubCell"/>
</dbReference>
<protein>
    <submittedName>
        <fullName evidence="6">Uncharacterized protein</fullName>
    </submittedName>
</protein>
<dbReference type="InterPro" id="IPR051258">
    <property type="entry name" value="Diverse_Substrate_Transporter"/>
</dbReference>
<keyword evidence="3" id="KW-0812">Transmembrane</keyword>
<keyword evidence="4" id="KW-1133">Transmembrane helix</keyword>
<evidence type="ECO:0000313" key="6">
    <source>
        <dbReference type="EMBL" id="KAK9847027.1"/>
    </source>
</evidence>